<dbReference type="Proteomes" id="UP001163046">
    <property type="component" value="Unassembled WGS sequence"/>
</dbReference>
<dbReference type="AlphaFoldDB" id="A0A9X0CDH6"/>
<sequence length="92" mass="10245">MARRKTVANLLGNLLLIQEKLFEQNPDTKNILHPGTDSSKSTAHGSDEEEEIPSDTEDEKSDDGDDDQEDEEDRANGEQAENSLKLSCQKKT</sequence>
<accession>A0A9X0CDH6</accession>
<keyword evidence="3" id="KW-1185">Reference proteome</keyword>
<proteinExistence type="predicted"/>
<evidence type="ECO:0000313" key="2">
    <source>
        <dbReference type="EMBL" id="KAJ7326085.1"/>
    </source>
</evidence>
<feature type="compositionally biased region" description="Acidic residues" evidence="1">
    <location>
        <begin position="47"/>
        <end position="73"/>
    </location>
</feature>
<evidence type="ECO:0000256" key="1">
    <source>
        <dbReference type="SAM" id="MobiDB-lite"/>
    </source>
</evidence>
<dbReference type="OrthoDB" id="5783963at2759"/>
<feature type="region of interest" description="Disordered" evidence="1">
    <location>
        <begin position="26"/>
        <end position="92"/>
    </location>
</feature>
<reference evidence="2" key="1">
    <citation type="submission" date="2023-01" db="EMBL/GenBank/DDBJ databases">
        <title>Genome assembly of the deep-sea coral Lophelia pertusa.</title>
        <authorList>
            <person name="Herrera S."/>
            <person name="Cordes E."/>
        </authorList>
    </citation>
    <scope>NUCLEOTIDE SEQUENCE</scope>
    <source>
        <strain evidence="2">USNM1676648</strain>
        <tissue evidence="2">Polyp</tissue>
    </source>
</reference>
<evidence type="ECO:0000313" key="3">
    <source>
        <dbReference type="Proteomes" id="UP001163046"/>
    </source>
</evidence>
<dbReference type="EMBL" id="MU827804">
    <property type="protein sequence ID" value="KAJ7326085.1"/>
    <property type="molecule type" value="Genomic_DNA"/>
</dbReference>
<comment type="caution">
    <text evidence="2">The sequence shown here is derived from an EMBL/GenBank/DDBJ whole genome shotgun (WGS) entry which is preliminary data.</text>
</comment>
<gene>
    <name evidence="2" type="ORF">OS493_028343</name>
</gene>
<organism evidence="2 3">
    <name type="scientific">Desmophyllum pertusum</name>
    <dbReference type="NCBI Taxonomy" id="174260"/>
    <lineage>
        <taxon>Eukaryota</taxon>
        <taxon>Metazoa</taxon>
        <taxon>Cnidaria</taxon>
        <taxon>Anthozoa</taxon>
        <taxon>Hexacorallia</taxon>
        <taxon>Scleractinia</taxon>
        <taxon>Caryophylliina</taxon>
        <taxon>Caryophylliidae</taxon>
        <taxon>Desmophyllum</taxon>
    </lineage>
</organism>
<protein>
    <submittedName>
        <fullName evidence="2">Uncharacterized protein</fullName>
    </submittedName>
</protein>
<name>A0A9X0CDH6_9CNID</name>